<dbReference type="InterPro" id="IPR050155">
    <property type="entry name" value="HAD-like_hydrolase_sf"/>
</dbReference>
<evidence type="ECO:0000313" key="2">
    <source>
        <dbReference type="Proteomes" id="UP000823201"/>
    </source>
</evidence>
<dbReference type="EMBL" id="JAFBEV010000010">
    <property type="protein sequence ID" value="MBM7657936.1"/>
    <property type="molecule type" value="Genomic_DNA"/>
</dbReference>
<proteinExistence type="predicted"/>
<keyword evidence="1" id="KW-0378">Hydrolase</keyword>
<dbReference type="SFLD" id="SFLDS00003">
    <property type="entry name" value="Haloacid_Dehalogenase"/>
    <property type="match status" value="1"/>
</dbReference>
<dbReference type="SFLD" id="SFLDG01129">
    <property type="entry name" value="C1.5:_HAD__Beta-PGM__Phosphata"/>
    <property type="match status" value="1"/>
</dbReference>
<dbReference type="InterPro" id="IPR023198">
    <property type="entry name" value="PGP-like_dom2"/>
</dbReference>
<dbReference type="NCBIfam" id="TIGR01509">
    <property type="entry name" value="HAD-SF-IA-v3"/>
    <property type="match status" value="1"/>
</dbReference>
<dbReference type="PRINTS" id="PR00413">
    <property type="entry name" value="HADHALOGNASE"/>
</dbReference>
<dbReference type="NCBIfam" id="TIGR01549">
    <property type="entry name" value="HAD-SF-IA-v1"/>
    <property type="match status" value="1"/>
</dbReference>
<dbReference type="Proteomes" id="UP000823201">
    <property type="component" value="Unassembled WGS sequence"/>
</dbReference>
<protein>
    <submittedName>
        <fullName evidence="1">HAD superfamily hydrolase (TIGR01509 family)</fullName>
    </submittedName>
</protein>
<organism evidence="1 2">
    <name type="scientific">Sporolactobacillus spathodeae</name>
    <dbReference type="NCBI Taxonomy" id="1465502"/>
    <lineage>
        <taxon>Bacteria</taxon>
        <taxon>Bacillati</taxon>
        <taxon>Bacillota</taxon>
        <taxon>Bacilli</taxon>
        <taxon>Bacillales</taxon>
        <taxon>Sporolactobacillaceae</taxon>
        <taxon>Sporolactobacillus</taxon>
    </lineage>
</organism>
<reference evidence="1 2" key="1">
    <citation type="submission" date="2021-01" db="EMBL/GenBank/DDBJ databases">
        <title>Genomic Encyclopedia of Type Strains, Phase IV (KMG-IV): sequencing the most valuable type-strain genomes for metagenomic binning, comparative biology and taxonomic classification.</title>
        <authorList>
            <person name="Goeker M."/>
        </authorList>
    </citation>
    <scope>NUCLEOTIDE SEQUENCE [LARGE SCALE GENOMIC DNA]</scope>
    <source>
        <strain evidence="1 2">DSM 100968</strain>
    </source>
</reference>
<sequence length="213" mass="24012">MKFETVLFDFDGTLANTLPLTIHGMQAVFEKYDQRILDGPGIIAMFGPTEDGMIADNFQHQHAINEAIQFYYTIYARDHQEYVGQNPQINNLLSELRKRDIVTGVITGKSRRAYALSEKALGFENLFDSVVTGDDVAEPKPNPEGIIKTIEKFHANPETTIYIGDSNWDVMAGQAAGIHTAAVQWLEMAQSSEYPANPDYLWHDVDEMIRLLE</sequence>
<dbReference type="RefSeq" id="WP_205006296.1">
    <property type="nucleotide sequence ID" value="NZ_CBCRXA010000010.1"/>
</dbReference>
<dbReference type="Gene3D" id="3.40.50.1000">
    <property type="entry name" value="HAD superfamily/HAD-like"/>
    <property type="match status" value="1"/>
</dbReference>
<dbReference type="Gene3D" id="1.10.150.240">
    <property type="entry name" value="Putative phosphatase, domain 2"/>
    <property type="match status" value="1"/>
</dbReference>
<dbReference type="InterPro" id="IPR036412">
    <property type="entry name" value="HAD-like_sf"/>
</dbReference>
<dbReference type="GO" id="GO:0016787">
    <property type="term" value="F:hydrolase activity"/>
    <property type="evidence" value="ECO:0007669"/>
    <property type="project" value="UniProtKB-KW"/>
</dbReference>
<dbReference type="InterPro" id="IPR006439">
    <property type="entry name" value="HAD-SF_hydro_IA"/>
</dbReference>
<dbReference type="PANTHER" id="PTHR43434:SF26">
    <property type="entry name" value="PYROPHOSPHATASE PPAX"/>
    <property type="match status" value="1"/>
</dbReference>
<dbReference type="PANTHER" id="PTHR43434">
    <property type="entry name" value="PHOSPHOGLYCOLATE PHOSPHATASE"/>
    <property type="match status" value="1"/>
</dbReference>
<gene>
    <name evidence="1" type="ORF">JOC27_001387</name>
</gene>
<evidence type="ECO:0000313" key="1">
    <source>
        <dbReference type="EMBL" id="MBM7657936.1"/>
    </source>
</evidence>
<name>A0ABS2Q822_9BACL</name>
<dbReference type="Pfam" id="PF13419">
    <property type="entry name" value="HAD_2"/>
    <property type="match status" value="1"/>
</dbReference>
<keyword evidence="2" id="KW-1185">Reference proteome</keyword>
<dbReference type="InterPro" id="IPR023214">
    <property type="entry name" value="HAD_sf"/>
</dbReference>
<dbReference type="InterPro" id="IPR041492">
    <property type="entry name" value="HAD_2"/>
</dbReference>
<dbReference type="SUPFAM" id="SSF56784">
    <property type="entry name" value="HAD-like"/>
    <property type="match status" value="1"/>
</dbReference>
<comment type="caution">
    <text evidence="1">The sequence shown here is derived from an EMBL/GenBank/DDBJ whole genome shotgun (WGS) entry which is preliminary data.</text>
</comment>
<accession>A0ABS2Q822</accession>